<feature type="modified residue" description="4-aspartylphosphate" evidence="6">
    <location>
        <position position="53"/>
    </location>
</feature>
<feature type="DNA-binding region" description="OmpR/PhoB-type" evidence="7">
    <location>
        <begin position="129"/>
        <end position="229"/>
    </location>
</feature>
<dbReference type="SUPFAM" id="SSF52172">
    <property type="entry name" value="CheY-like"/>
    <property type="match status" value="1"/>
</dbReference>
<evidence type="ECO:0000256" key="7">
    <source>
        <dbReference type="PROSITE-ProRule" id="PRU01091"/>
    </source>
</evidence>
<comment type="caution">
    <text evidence="10">The sequence shown here is derived from an EMBL/GenBank/DDBJ whole genome shotgun (WGS) entry which is preliminary data.</text>
</comment>
<sequence length="230" mass="26569">MNNQILIVEDDPSLQHGIQFALKKEGYEVTVASTIAEGEEQLQIKQHHLILLDVNLPDGSGFDFCQKLRKTSDIPIIFLTARNTEIDVVVGLDLGGDDYITKPFRLRELISRVGAALRRSQHQEQKKKPKVLRTGDLSLFVDDMKFFLQEEEIPLSKTEWRLLKLLMEHPQQVLTKEQILEQLWGIDSSFIDENTIAVNISRIREKIEQDPRNPKYITTVRGAGYRWNDF</sequence>
<dbReference type="PANTHER" id="PTHR48111">
    <property type="entry name" value="REGULATOR OF RPOS"/>
    <property type="match status" value="1"/>
</dbReference>
<dbReference type="Gene3D" id="3.40.50.2300">
    <property type="match status" value="1"/>
</dbReference>
<dbReference type="PANTHER" id="PTHR48111:SF73">
    <property type="entry name" value="ALKALINE PHOSPHATASE SYNTHESIS TRANSCRIPTIONAL REGULATORY PROTEIN PHOP"/>
    <property type="match status" value="1"/>
</dbReference>
<dbReference type="CDD" id="cd17574">
    <property type="entry name" value="REC_OmpR"/>
    <property type="match status" value="1"/>
</dbReference>
<evidence type="ECO:0000256" key="4">
    <source>
        <dbReference type="ARBA" id="ARBA00023125"/>
    </source>
</evidence>
<dbReference type="Proteomes" id="UP001223586">
    <property type="component" value="Unassembled WGS sequence"/>
</dbReference>
<gene>
    <name evidence="10" type="ORF">J2S08_002322</name>
</gene>
<keyword evidence="5" id="KW-0804">Transcription</keyword>
<dbReference type="GO" id="GO:0003677">
    <property type="term" value="F:DNA binding"/>
    <property type="evidence" value="ECO:0007669"/>
    <property type="project" value="UniProtKB-KW"/>
</dbReference>
<reference evidence="10 11" key="1">
    <citation type="submission" date="2023-07" db="EMBL/GenBank/DDBJ databases">
        <title>Genomic Encyclopedia of Type Strains, Phase IV (KMG-IV): sequencing the most valuable type-strain genomes for metagenomic binning, comparative biology and taxonomic classification.</title>
        <authorList>
            <person name="Goeker M."/>
        </authorList>
    </citation>
    <scope>NUCLEOTIDE SEQUENCE [LARGE SCALE GENOMIC DNA]</scope>
    <source>
        <strain evidence="10 11">DSM 23837</strain>
    </source>
</reference>
<accession>A0ABT9WTM6</accession>
<feature type="domain" description="Response regulatory" evidence="8">
    <location>
        <begin position="4"/>
        <end position="117"/>
    </location>
</feature>
<dbReference type="InterPro" id="IPR001867">
    <property type="entry name" value="OmpR/PhoB-type_DNA-bd"/>
</dbReference>
<dbReference type="Gene3D" id="1.10.10.10">
    <property type="entry name" value="Winged helix-like DNA-binding domain superfamily/Winged helix DNA-binding domain"/>
    <property type="match status" value="1"/>
</dbReference>
<organism evidence="10 11">
    <name type="scientific">Bacillus chungangensis</name>
    <dbReference type="NCBI Taxonomy" id="587633"/>
    <lineage>
        <taxon>Bacteria</taxon>
        <taxon>Bacillati</taxon>
        <taxon>Bacillota</taxon>
        <taxon>Bacilli</taxon>
        <taxon>Bacillales</taxon>
        <taxon>Bacillaceae</taxon>
        <taxon>Bacillus</taxon>
    </lineage>
</organism>
<keyword evidence="3" id="KW-0805">Transcription regulation</keyword>
<evidence type="ECO:0000256" key="5">
    <source>
        <dbReference type="ARBA" id="ARBA00023163"/>
    </source>
</evidence>
<dbReference type="InterPro" id="IPR039420">
    <property type="entry name" value="WalR-like"/>
</dbReference>
<dbReference type="Pfam" id="PF00486">
    <property type="entry name" value="Trans_reg_C"/>
    <property type="match status" value="1"/>
</dbReference>
<dbReference type="InterPro" id="IPR001789">
    <property type="entry name" value="Sig_transdc_resp-reg_receiver"/>
</dbReference>
<keyword evidence="4 7" id="KW-0238">DNA-binding</keyword>
<evidence type="ECO:0000313" key="11">
    <source>
        <dbReference type="Proteomes" id="UP001223586"/>
    </source>
</evidence>
<dbReference type="SMART" id="SM00862">
    <property type="entry name" value="Trans_reg_C"/>
    <property type="match status" value="1"/>
</dbReference>
<proteinExistence type="predicted"/>
<dbReference type="PROSITE" id="PS50110">
    <property type="entry name" value="RESPONSE_REGULATORY"/>
    <property type="match status" value="1"/>
</dbReference>
<evidence type="ECO:0000259" key="9">
    <source>
        <dbReference type="PROSITE" id="PS51755"/>
    </source>
</evidence>
<evidence type="ECO:0000256" key="3">
    <source>
        <dbReference type="ARBA" id="ARBA00023015"/>
    </source>
</evidence>
<evidence type="ECO:0000256" key="6">
    <source>
        <dbReference type="PROSITE-ProRule" id="PRU00169"/>
    </source>
</evidence>
<dbReference type="PROSITE" id="PS51755">
    <property type="entry name" value="OMPR_PHOB"/>
    <property type="match status" value="1"/>
</dbReference>
<dbReference type="Pfam" id="PF00072">
    <property type="entry name" value="Response_reg"/>
    <property type="match status" value="1"/>
</dbReference>
<evidence type="ECO:0000313" key="10">
    <source>
        <dbReference type="EMBL" id="MDQ0176478.1"/>
    </source>
</evidence>
<name>A0ABT9WTM6_9BACI</name>
<dbReference type="Gene3D" id="6.10.250.690">
    <property type="match status" value="1"/>
</dbReference>
<keyword evidence="1 6" id="KW-0597">Phosphoprotein</keyword>
<dbReference type="CDD" id="cd00383">
    <property type="entry name" value="trans_reg_C"/>
    <property type="match status" value="1"/>
</dbReference>
<keyword evidence="2" id="KW-0902">Two-component regulatory system</keyword>
<evidence type="ECO:0000256" key="1">
    <source>
        <dbReference type="ARBA" id="ARBA00022553"/>
    </source>
</evidence>
<dbReference type="InterPro" id="IPR036388">
    <property type="entry name" value="WH-like_DNA-bd_sf"/>
</dbReference>
<evidence type="ECO:0000259" key="8">
    <source>
        <dbReference type="PROSITE" id="PS50110"/>
    </source>
</evidence>
<dbReference type="InterPro" id="IPR011006">
    <property type="entry name" value="CheY-like_superfamily"/>
</dbReference>
<evidence type="ECO:0000256" key="2">
    <source>
        <dbReference type="ARBA" id="ARBA00023012"/>
    </source>
</evidence>
<dbReference type="SMART" id="SM00448">
    <property type="entry name" value="REC"/>
    <property type="match status" value="1"/>
</dbReference>
<keyword evidence="11" id="KW-1185">Reference proteome</keyword>
<dbReference type="RefSeq" id="WP_307229660.1">
    <property type="nucleotide sequence ID" value="NZ_JAUSTT010000013.1"/>
</dbReference>
<protein>
    <submittedName>
        <fullName evidence="10">DNA-binding response OmpR family regulator</fullName>
    </submittedName>
</protein>
<feature type="domain" description="OmpR/PhoB-type" evidence="9">
    <location>
        <begin position="129"/>
        <end position="229"/>
    </location>
</feature>
<dbReference type="EMBL" id="JAUSTT010000013">
    <property type="protein sequence ID" value="MDQ0176478.1"/>
    <property type="molecule type" value="Genomic_DNA"/>
</dbReference>